<dbReference type="SUPFAM" id="SSF81383">
    <property type="entry name" value="F-box domain"/>
    <property type="match status" value="1"/>
</dbReference>
<feature type="domain" description="F-box" evidence="1">
    <location>
        <begin position="1"/>
        <end position="47"/>
    </location>
</feature>
<gene>
    <name evidence="2" type="ORF">DARMORV10_A03P40450.1</name>
</gene>
<reference evidence="2" key="1">
    <citation type="submission" date="2021-01" db="EMBL/GenBank/DDBJ databases">
        <authorList>
            <consortium name="Genoscope - CEA"/>
            <person name="William W."/>
        </authorList>
    </citation>
    <scope>NUCLEOTIDE SEQUENCE</scope>
</reference>
<evidence type="ECO:0000259" key="1">
    <source>
        <dbReference type="PROSITE" id="PS50181"/>
    </source>
</evidence>
<dbReference type="EMBL" id="HG994357">
    <property type="protein sequence ID" value="CAF2127956.1"/>
    <property type="molecule type" value="Genomic_DNA"/>
</dbReference>
<accession>A0A816WKF7</accession>
<dbReference type="PROSITE" id="PS50181">
    <property type="entry name" value="FBOX"/>
    <property type="match status" value="1"/>
</dbReference>
<dbReference type="OrthoDB" id="1077661at2759"/>
<dbReference type="InterPro" id="IPR050796">
    <property type="entry name" value="SCF_F-box_component"/>
</dbReference>
<dbReference type="Pfam" id="PF00646">
    <property type="entry name" value="F-box"/>
    <property type="match status" value="1"/>
</dbReference>
<dbReference type="InterPro" id="IPR017451">
    <property type="entry name" value="F-box-assoc_interact_dom"/>
</dbReference>
<dbReference type="InterPro" id="IPR006527">
    <property type="entry name" value="F-box-assoc_dom_typ1"/>
</dbReference>
<protein>
    <submittedName>
        <fullName evidence="2">(rape) hypothetical protein</fullName>
    </submittedName>
</protein>
<dbReference type="AlphaFoldDB" id="A0A816WKF7"/>
<organism evidence="2">
    <name type="scientific">Brassica napus</name>
    <name type="common">Rape</name>
    <dbReference type="NCBI Taxonomy" id="3708"/>
    <lineage>
        <taxon>Eukaryota</taxon>
        <taxon>Viridiplantae</taxon>
        <taxon>Streptophyta</taxon>
        <taxon>Embryophyta</taxon>
        <taxon>Tracheophyta</taxon>
        <taxon>Spermatophyta</taxon>
        <taxon>Magnoliopsida</taxon>
        <taxon>eudicotyledons</taxon>
        <taxon>Gunneridae</taxon>
        <taxon>Pentapetalae</taxon>
        <taxon>rosids</taxon>
        <taxon>malvids</taxon>
        <taxon>Brassicales</taxon>
        <taxon>Brassicaceae</taxon>
        <taxon>Brassiceae</taxon>
        <taxon>Brassica</taxon>
    </lineage>
</organism>
<dbReference type="NCBIfam" id="TIGR01640">
    <property type="entry name" value="F_box_assoc_1"/>
    <property type="match status" value="1"/>
</dbReference>
<dbReference type="PANTHER" id="PTHR31672:SF13">
    <property type="entry name" value="F-BOX PROTEIN CPR30-LIKE"/>
    <property type="match status" value="1"/>
</dbReference>
<dbReference type="Pfam" id="PF07734">
    <property type="entry name" value="FBA_1"/>
    <property type="match status" value="1"/>
</dbReference>
<sequence length="375" mass="43663">MISTLPQELVEEILSRVPVKSLRRLRSTCKRWYHQALFKDPRFIKKHFDKTRQYHALMLNHKAYSLSSILHGANFDAETILGVDGLSLVDPHDNELVDVTKAFHCDGMLLCTHPKSNRLVVWNPFSGKTRWIQPQKHYNSAYAMGYDKNELCHNYKILRLPCYYDHGKLGSWKKLDANLEGDLRFEIYEFGSNSWRSVDVITTQAYLQPGGVSLKGDTYWVLSNHKGFDYSLLSFDFSKERLQRLCVPTSHDEPFNSDTMALSVVRDEHLLLLYQSNETVMVNIWITEEIGPTFVSWCMFLKVDLKPHVHFIWNPTSFFIIDMEKKVVLCCHGSRDISHRSCMLRLVPSGVSRWYLLTRPWHVPTLFGYVPEELA</sequence>
<name>A0A816WKF7_BRANA</name>
<dbReference type="PANTHER" id="PTHR31672">
    <property type="entry name" value="BNACNNG10540D PROTEIN"/>
    <property type="match status" value="1"/>
</dbReference>
<evidence type="ECO:0000313" key="2">
    <source>
        <dbReference type="EMBL" id="CAF2127956.1"/>
    </source>
</evidence>
<dbReference type="InterPro" id="IPR001810">
    <property type="entry name" value="F-box_dom"/>
</dbReference>
<dbReference type="KEGG" id="bna:106442284"/>
<dbReference type="SMART" id="SM00256">
    <property type="entry name" value="FBOX"/>
    <property type="match status" value="1"/>
</dbReference>
<dbReference type="Proteomes" id="UP001295469">
    <property type="component" value="Chromosome A03"/>
</dbReference>
<dbReference type="CDD" id="cd22157">
    <property type="entry name" value="F-box_AtFBW1-like"/>
    <property type="match status" value="1"/>
</dbReference>
<dbReference type="Gene3D" id="1.20.1280.50">
    <property type="match status" value="1"/>
</dbReference>
<dbReference type="InterPro" id="IPR036047">
    <property type="entry name" value="F-box-like_dom_sf"/>
</dbReference>
<proteinExistence type="predicted"/>